<organism evidence="2">
    <name type="scientific">Albugo laibachii Nc14</name>
    <dbReference type="NCBI Taxonomy" id="890382"/>
    <lineage>
        <taxon>Eukaryota</taxon>
        <taxon>Sar</taxon>
        <taxon>Stramenopiles</taxon>
        <taxon>Oomycota</taxon>
        <taxon>Peronosporomycetes</taxon>
        <taxon>Albuginales</taxon>
        <taxon>Albuginaceae</taxon>
        <taxon>Albugo</taxon>
    </lineage>
</organism>
<gene>
    <name evidence="2" type="primary">AlNc14C102G6093</name>
    <name evidence="2" type="ORF">ALNC14_068920</name>
</gene>
<evidence type="ECO:0000313" key="2">
    <source>
        <dbReference type="EMBL" id="CCA20749.1"/>
    </source>
</evidence>
<feature type="compositionally biased region" description="Gly residues" evidence="1">
    <location>
        <begin position="127"/>
        <end position="170"/>
    </location>
</feature>
<dbReference type="EMBL" id="FR824147">
    <property type="protein sequence ID" value="CCA20749.1"/>
    <property type="molecule type" value="Genomic_DNA"/>
</dbReference>
<accession>F0WHL1</accession>
<evidence type="ECO:0000256" key="1">
    <source>
        <dbReference type="SAM" id="MobiDB-lite"/>
    </source>
</evidence>
<dbReference type="AlphaFoldDB" id="F0WHL1"/>
<protein>
    <submittedName>
        <fullName evidence="2">AlNc14C102G6093 protein</fullName>
    </submittedName>
</protein>
<proteinExistence type="predicted"/>
<reference evidence="2" key="1">
    <citation type="journal article" date="2011" name="PLoS Biol.">
        <title>Gene gain and loss during evolution of obligate parasitism in the white rust pathogen of Arabidopsis thaliana.</title>
        <authorList>
            <person name="Kemen E."/>
            <person name="Gardiner A."/>
            <person name="Schultz-Larsen T."/>
            <person name="Kemen A.C."/>
            <person name="Balmuth A.L."/>
            <person name="Robert-Seilaniantz A."/>
            <person name="Bailey K."/>
            <person name="Holub E."/>
            <person name="Studholme D.J."/>
            <person name="Maclean D."/>
            <person name="Jones J.D."/>
        </authorList>
    </citation>
    <scope>NUCLEOTIDE SEQUENCE</scope>
</reference>
<reference evidence="2" key="2">
    <citation type="submission" date="2011-02" db="EMBL/GenBank/DDBJ databases">
        <authorList>
            <person name="MacLean D."/>
        </authorList>
    </citation>
    <scope>NUCLEOTIDE SEQUENCE</scope>
</reference>
<dbReference type="HOGENOM" id="CLU_1513233_0_0_1"/>
<name>F0WHL1_9STRA</name>
<sequence length="178" mass="18395">MVKKHQSIFLQATSSLDKYDVLFFVLKAFWSLPLTEPIFCALVHNQKFKMFANIFKFTKAALKTFRMGCSFCARLFSGLCTSNEVMRETEKSKIAAKGGKNCTGGGENCSGGCKNCSEEGANHGGGGVNHGGEGANHGGGGANHGGGGVNHGGGGSNHGAGSVNHGGGGYSHLIAPQK</sequence>
<feature type="region of interest" description="Disordered" evidence="1">
    <location>
        <begin position="127"/>
        <end position="178"/>
    </location>
</feature>